<gene>
    <name evidence="1" type="ORF">OLEA9_A116701</name>
</gene>
<comment type="caution">
    <text evidence="1">The sequence shown here is derived from an EMBL/GenBank/DDBJ whole genome shotgun (WGS) entry which is preliminary data.</text>
</comment>
<reference evidence="1 2" key="1">
    <citation type="submission" date="2019-12" db="EMBL/GenBank/DDBJ databases">
        <authorList>
            <person name="Alioto T."/>
            <person name="Alioto T."/>
            <person name="Gomez Garrido J."/>
        </authorList>
    </citation>
    <scope>NUCLEOTIDE SEQUENCE [LARGE SCALE GENOMIC DNA]</scope>
</reference>
<sequence length="104" mass="11906">MSMLSVARATVTGLNLEAEGDVQLSCRDVDYIRLNLEAEEGVKEMSSRLSRASRRRARETQRWHSRTLALQTERAHWRREAFAVCQMPIGAKWISILAFGGNWN</sequence>
<protein>
    <submittedName>
        <fullName evidence="1">Uncharacterized protein</fullName>
    </submittedName>
</protein>
<evidence type="ECO:0000313" key="2">
    <source>
        <dbReference type="Proteomes" id="UP000594638"/>
    </source>
</evidence>
<evidence type="ECO:0000313" key="1">
    <source>
        <dbReference type="EMBL" id="CAA3015906.1"/>
    </source>
</evidence>
<dbReference type="Gramene" id="OE9A116701T1">
    <property type="protein sequence ID" value="OE9A116701C1"/>
    <property type="gene ID" value="OE9A116701"/>
</dbReference>
<dbReference type="Proteomes" id="UP000594638">
    <property type="component" value="Unassembled WGS sequence"/>
</dbReference>
<keyword evidence="2" id="KW-1185">Reference proteome</keyword>
<proteinExistence type="predicted"/>
<dbReference type="EMBL" id="CACTIH010007579">
    <property type="protein sequence ID" value="CAA3015906.1"/>
    <property type="molecule type" value="Genomic_DNA"/>
</dbReference>
<organism evidence="1 2">
    <name type="scientific">Olea europaea subsp. europaea</name>
    <dbReference type="NCBI Taxonomy" id="158383"/>
    <lineage>
        <taxon>Eukaryota</taxon>
        <taxon>Viridiplantae</taxon>
        <taxon>Streptophyta</taxon>
        <taxon>Embryophyta</taxon>
        <taxon>Tracheophyta</taxon>
        <taxon>Spermatophyta</taxon>
        <taxon>Magnoliopsida</taxon>
        <taxon>eudicotyledons</taxon>
        <taxon>Gunneridae</taxon>
        <taxon>Pentapetalae</taxon>
        <taxon>asterids</taxon>
        <taxon>lamiids</taxon>
        <taxon>Lamiales</taxon>
        <taxon>Oleaceae</taxon>
        <taxon>Oleeae</taxon>
        <taxon>Olea</taxon>
    </lineage>
</organism>
<name>A0A8S0U9L3_OLEEU</name>
<accession>A0A8S0U9L3</accession>
<dbReference type="AlphaFoldDB" id="A0A8S0U9L3"/>